<proteinExistence type="predicted"/>
<dbReference type="STRING" id="661478.OP10G_3813"/>
<dbReference type="HOGENOM" id="CLU_2972795_0_0_0"/>
<name>A0A068NUR1_FIMGI</name>
<accession>A0A068NUR1</accession>
<protein>
    <submittedName>
        <fullName evidence="2">Uncharacterized protein</fullName>
    </submittedName>
</protein>
<dbReference type="AlphaFoldDB" id="A0A068NUR1"/>
<evidence type="ECO:0000313" key="2">
    <source>
        <dbReference type="EMBL" id="AIE87181.1"/>
    </source>
</evidence>
<feature type="region of interest" description="Disordered" evidence="1">
    <location>
        <begin position="1"/>
        <end position="58"/>
    </location>
</feature>
<evidence type="ECO:0000313" key="3">
    <source>
        <dbReference type="Proteomes" id="UP000027982"/>
    </source>
</evidence>
<evidence type="ECO:0000256" key="1">
    <source>
        <dbReference type="SAM" id="MobiDB-lite"/>
    </source>
</evidence>
<sequence>MDVTERLRHSKKKDCQGGTPGPSIVTFHPPQTQQESGDRSVDSSAGPPQPVAWALKRL</sequence>
<organism evidence="2 3">
    <name type="scientific">Fimbriimonas ginsengisoli Gsoil 348</name>
    <dbReference type="NCBI Taxonomy" id="661478"/>
    <lineage>
        <taxon>Bacteria</taxon>
        <taxon>Bacillati</taxon>
        <taxon>Armatimonadota</taxon>
        <taxon>Fimbriimonadia</taxon>
        <taxon>Fimbriimonadales</taxon>
        <taxon>Fimbriimonadaceae</taxon>
        <taxon>Fimbriimonas</taxon>
    </lineage>
</organism>
<keyword evidence="3" id="KW-1185">Reference proteome</keyword>
<dbReference type="KEGG" id="fgi:OP10G_3813"/>
<dbReference type="EMBL" id="CP007139">
    <property type="protein sequence ID" value="AIE87181.1"/>
    <property type="molecule type" value="Genomic_DNA"/>
</dbReference>
<dbReference type="Proteomes" id="UP000027982">
    <property type="component" value="Chromosome"/>
</dbReference>
<reference evidence="2 3" key="1">
    <citation type="journal article" date="2014" name="PLoS ONE">
        <title>The first complete genome sequence of the class fimbriimonadia in the phylum armatimonadetes.</title>
        <authorList>
            <person name="Hu Z.Y."/>
            <person name="Wang Y.Z."/>
            <person name="Im W.T."/>
            <person name="Wang S.Y."/>
            <person name="Zhao G.P."/>
            <person name="Zheng H.J."/>
            <person name="Quan Z.X."/>
        </authorList>
    </citation>
    <scope>NUCLEOTIDE SEQUENCE [LARGE SCALE GENOMIC DNA]</scope>
    <source>
        <strain evidence="2">Gsoil 348</strain>
    </source>
</reference>
<gene>
    <name evidence="2" type="ORF">OP10G_3813</name>
</gene>